<evidence type="ECO:0000313" key="7">
    <source>
        <dbReference type="Proteomes" id="UP001219518"/>
    </source>
</evidence>
<comment type="cofactor">
    <cofactor evidence="1">
        <name>Mg(2+)</name>
        <dbReference type="ChEBI" id="CHEBI:18420"/>
    </cofactor>
</comment>
<reference evidence="6" key="1">
    <citation type="submission" date="2021-07" db="EMBL/GenBank/DDBJ databases">
        <authorList>
            <person name="Catto M.A."/>
            <person name="Jacobson A."/>
            <person name="Kennedy G."/>
            <person name="Labadie P."/>
            <person name="Hunt B.G."/>
            <person name="Srinivasan R."/>
        </authorList>
    </citation>
    <scope>NUCLEOTIDE SEQUENCE</scope>
    <source>
        <strain evidence="6">PL_HMW_Pooled</strain>
        <tissue evidence="6">Head</tissue>
    </source>
</reference>
<sequence>MEFHDDDQIFDPEFLHNNRSGKHHIKLSSGISFLLSEEQYQQVIDKVHDIQQSHDTEKKNDKSITCEESLTPFHEPLMEFEIEIADGFSIILTNEDYKKYFDPSQEPNYDEKKDIDIDTDSENDDDKTTTKTTNGEENTKTVPEKETNNDDKPGTSKDNTQETPQKSGKKRKPQKDENPETDSKKSKSHKKSKPSDKKNKKPEPSSDEDSSDGEEINKLNKAAEKIPTYKSIKSLVKHRYYKVLDLIDVETKQGRTIRLKLEDNDVSDKVSFESNLTAKRLKAKQRQQKHRKNMTSEQKKKSNECTKQKMRKCRSSKDDKAKELERKRNREKRYLQRQLKKIGIKYDVTDKIDINQHNFNVYMKSLQWHQCPHCNRRVIQSCFSKFKCHKNCTLFGPDNDMDPLPVPPELLDLTFIEKQLIARVHCVISLYKFKKCQYKYKGQVINFSQDVQSVADHLPHLVEDLDNVVVVKLRNSVHSEDFVVRKQKVLNALIWLKQNNPYYSDITIDYQNLDTLPVDGNVFDKVNKMDQFEKDQSETDEENIDDNNDIVFSHVPDFLNTSVKKSFNNFLIWPSLGTTPINEFSSPGYISLCFPHLFPYGKADYTIARPYKVNLSDYIHHLMLYKDGRFSQDERFRYFMMNSHMRWTSLNLGNVYVKKNSIFSKMTMMQLKEHFQENPWIADQIMHFGSRIRTTKSYWNSRCSELLDMVHQLGTPTVFFTLSSADYHWPDLYRLLGYDVTSLSNAEKSNLISQNPLIADTFFYLRSKFFLEKCFKQQFDVTDIWYRYEFQHRGSIHLHGLAWLKDAPSIKDIMTPDEEKTVINYFDKLISCENPDVNILPVTPHPCQLDLHDIDDLDLDLSQLINHVQRHTKCSRAHCLRQVGNTKSLKCRYKFPKELLSETTFEKQDGKIVDINFKRNDPILNKYNKWVLQTWRSNIDFSPILNKEIVYRYIAKYASKSEIKSICYNEVLSDILNRSTNDNDLSKKAIRKLLVTSCGERDYCAQEVMHYLMGYHLYSSSREFVVINLKSLDWSPVTSSRSSRNILDYYAKRQPMYEKLSLFQIAKYFKVHDGKLILRSRQAIVRFFPRFTKDKNEDMFYTYMSQIFYPWRSIDDLMVVDDSMKLIIDLSYNKYIKYSQFEKTDVENDDPIDANLLKPTEKDKEAILSSYNPNKNTEKNASQTTKDNDYQWDYMSNVISKETIQVLQEKIQTKLDKDISITLDLTTLNDDQMTVFLYVKNMTDEISQGNIIKSPFAIVQGMPGTGKTYLLKCCVQYISATLGKQSVKVIAPTGVAAKLIEGTTLHSFLSLGMYGFHSNRLSGLELVNFKQKHKGLRFIFVDEYSMLGLRMLACMEMRCKDLTETDNLFGDLIIIFFGDVNQLPPVFDTPLYADIDNLSRYNHLLERGKVIMTQLCTSFVLTKCHRFANEEYVSFLKKVANGTCTEREMKYINERCISNLSLLQRAKFQNTMKICSTNEATNDENNKKIRSLSQNIATIKAQNNNRTAFLSSDDAANGLTNVLSICKNAKVMLKKNINVSRGLVNGSIGIVKHIVYELGQKPPSIPMCVLVQFESVDLHDLPINYVPITPICNTWYRSGVLCSRIQLPIALCWACTIHKSQGLTLKFMVLDAGKSEFALGLLYVALSRVPDKESLCLVLALTLDRLNSVRKSKQFIVRGKFLRKLRKMSLI</sequence>
<feature type="compositionally biased region" description="Basic and acidic residues" evidence="2">
    <location>
        <begin position="315"/>
        <end position="330"/>
    </location>
</feature>
<dbReference type="GO" id="GO:0006281">
    <property type="term" value="P:DNA repair"/>
    <property type="evidence" value="ECO:0007669"/>
    <property type="project" value="UniProtKB-KW"/>
</dbReference>
<proteinExistence type="inferred from homology"/>
<keyword evidence="1" id="KW-0227">DNA damage</keyword>
<dbReference type="InterPro" id="IPR027417">
    <property type="entry name" value="P-loop_NTPase"/>
</dbReference>
<dbReference type="GO" id="GO:0000723">
    <property type="term" value="P:telomere maintenance"/>
    <property type="evidence" value="ECO:0007669"/>
    <property type="project" value="InterPro"/>
</dbReference>
<dbReference type="PANTHER" id="PTHR47642">
    <property type="entry name" value="ATP-DEPENDENT DNA HELICASE"/>
    <property type="match status" value="1"/>
</dbReference>
<dbReference type="InterPro" id="IPR010285">
    <property type="entry name" value="DNA_helicase_pif1-like_DEAD"/>
</dbReference>
<keyword evidence="1" id="KW-0378">Hydrolase</keyword>
<dbReference type="EC" id="5.6.2.3" evidence="1"/>
<evidence type="ECO:0000259" key="4">
    <source>
        <dbReference type="Pfam" id="PF14214"/>
    </source>
</evidence>
<feature type="compositionally biased region" description="Basic and acidic residues" evidence="2">
    <location>
        <begin position="193"/>
        <end position="204"/>
    </location>
</feature>
<dbReference type="InterPro" id="IPR025476">
    <property type="entry name" value="Helitron_helicase-like"/>
</dbReference>
<feature type="compositionally biased region" description="Basic and acidic residues" evidence="2">
    <location>
        <begin position="297"/>
        <end position="307"/>
    </location>
</feature>
<feature type="compositionally biased region" description="Basic residues" evidence="2">
    <location>
        <begin position="280"/>
        <end position="293"/>
    </location>
</feature>
<name>A0AAE1GVA6_9NEOP</name>
<dbReference type="InterPro" id="IPR046700">
    <property type="entry name" value="DUF6570"/>
</dbReference>
<feature type="compositionally biased region" description="Basic and acidic residues" evidence="2">
    <location>
        <begin position="215"/>
        <end position="224"/>
    </location>
</feature>
<dbReference type="GO" id="GO:0016787">
    <property type="term" value="F:hydrolase activity"/>
    <property type="evidence" value="ECO:0007669"/>
    <property type="project" value="UniProtKB-KW"/>
</dbReference>
<feature type="domain" description="DNA helicase Pif1-like DEAD-box helicase" evidence="3">
    <location>
        <begin position="1228"/>
        <end position="1447"/>
    </location>
</feature>
<feature type="compositionally biased region" description="Basic and acidic residues" evidence="2">
    <location>
        <begin position="174"/>
        <end position="185"/>
    </location>
</feature>
<comment type="similarity">
    <text evidence="1">Belongs to the helicase family.</text>
</comment>
<comment type="caution">
    <text evidence="6">The sequence shown here is derived from an EMBL/GenBank/DDBJ whole genome shotgun (WGS) entry which is preliminary data.</text>
</comment>
<gene>
    <name evidence="6" type="ORF">KUF71_003985</name>
</gene>
<protein>
    <recommendedName>
        <fullName evidence="1">ATP-dependent DNA helicase</fullName>
        <ecNumber evidence="1">5.6.2.3</ecNumber>
    </recommendedName>
</protein>
<feature type="compositionally biased region" description="Basic and acidic residues" evidence="2">
    <location>
        <begin position="137"/>
        <end position="155"/>
    </location>
</feature>
<feature type="compositionally biased region" description="Acidic residues" evidence="2">
    <location>
        <begin position="205"/>
        <end position="214"/>
    </location>
</feature>
<dbReference type="GO" id="GO:0043139">
    <property type="term" value="F:5'-3' DNA helicase activity"/>
    <property type="evidence" value="ECO:0007669"/>
    <property type="project" value="UniProtKB-EC"/>
</dbReference>
<keyword evidence="1" id="KW-0067">ATP-binding</keyword>
<dbReference type="InterPro" id="IPR051055">
    <property type="entry name" value="PIF1_helicase"/>
</dbReference>
<dbReference type="PANTHER" id="PTHR47642:SF5">
    <property type="entry name" value="ATP-DEPENDENT DNA HELICASE"/>
    <property type="match status" value="1"/>
</dbReference>
<dbReference type="GO" id="GO:0005524">
    <property type="term" value="F:ATP binding"/>
    <property type="evidence" value="ECO:0007669"/>
    <property type="project" value="UniProtKB-KW"/>
</dbReference>
<dbReference type="Gene3D" id="3.40.50.300">
    <property type="entry name" value="P-loop containing nucleotide triphosphate hydrolases"/>
    <property type="match status" value="1"/>
</dbReference>
<keyword evidence="1" id="KW-0233">DNA recombination</keyword>
<dbReference type="Pfam" id="PF20209">
    <property type="entry name" value="DUF6570"/>
    <property type="match status" value="1"/>
</dbReference>
<evidence type="ECO:0000259" key="3">
    <source>
        <dbReference type="Pfam" id="PF05970"/>
    </source>
</evidence>
<dbReference type="CDD" id="cd18809">
    <property type="entry name" value="SF1_C_RecD"/>
    <property type="match status" value="1"/>
</dbReference>
<feature type="region of interest" description="Disordered" evidence="2">
    <location>
        <begin position="101"/>
        <end position="225"/>
    </location>
</feature>
<evidence type="ECO:0000256" key="1">
    <source>
        <dbReference type="RuleBase" id="RU363044"/>
    </source>
</evidence>
<evidence type="ECO:0000259" key="5">
    <source>
        <dbReference type="Pfam" id="PF20209"/>
    </source>
</evidence>
<comment type="catalytic activity">
    <reaction evidence="1">
        <text>ATP + H2O = ADP + phosphate + H(+)</text>
        <dbReference type="Rhea" id="RHEA:13065"/>
        <dbReference type="ChEBI" id="CHEBI:15377"/>
        <dbReference type="ChEBI" id="CHEBI:15378"/>
        <dbReference type="ChEBI" id="CHEBI:30616"/>
        <dbReference type="ChEBI" id="CHEBI:43474"/>
        <dbReference type="ChEBI" id="CHEBI:456216"/>
        <dbReference type="EC" id="5.6.2.3"/>
    </reaction>
</comment>
<dbReference type="Pfam" id="PF05970">
    <property type="entry name" value="PIF1"/>
    <property type="match status" value="1"/>
</dbReference>
<keyword evidence="1 6" id="KW-0347">Helicase</keyword>
<feature type="compositionally biased region" description="Polar residues" evidence="2">
    <location>
        <begin position="156"/>
        <end position="166"/>
    </location>
</feature>
<organism evidence="6 7">
    <name type="scientific">Frankliniella fusca</name>
    <dbReference type="NCBI Taxonomy" id="407009"/>
    <lineage>
        <taxon>Eukaryota</taxon>
        <taxon>Metazoa</taxon>
        <taxon>Ecdysozoa</taxon>
        <taxon>Arthropoda</taxon>
        <taxon>Hexapoda</taxon>
        <taxon>Insecta</taxon>
        <taxon>Pterygota</taxon>
        <taxon>Neoptera</taxon>
        <taxon>Paraneoptera</taxon>
        <taxon>Thysanoptera</taxon>
        <taxon>Terebrantia</taxon>
        <taxon>Thripoidea</taxon>
        <taxon>Thripidae</taxon>
        <taxon>Frankliniella</taxon>
    </lineage>
</organism>
<feature type="domain" description="DUF6570" evidence="5">
    <location>
        <begin position="395"/>
        <end position="514"/>
    </location>
</feature>
<reference evidence="6" key="2">
    <citation type="journal article" date="2023" name="BMC Genomics">
        <title>Pest status, molecular evolution, and epigenetic factors derived from the genome assembly of Frankliniella fusca, a thysanopteran phytovirus vector.</title>
        <authorList>
            <person name="Catto M.A."/>
            <person name="Labadie P.E."/>
            <person name="Jacobson A.L."/>
            <person name="Kennedy G.G."/>
            <person name="Srinivasan R."/>
            <person name="Hunt B.G."/>
        </authorList>
    </citation>
    <scope>NUCLEOTIDE SEQUENCE</scope>
    <source>
        <strain evidence="6">PL_HMW_Pooled</strain>
    </source>
</reference>
<dbReference type="Proteomes" id="UP001219518">
    <property type="component" value="Unassembled WGS sequence"/>
</dbReference>
<keyword evidence="1" id="KW-0234">DNA repair</keyword>
<evidence type="ECO:0000313" key="6">
    <source>
        <dbReference type="EMBL" id="KAK3909629.1"/>
    </source>
</evidence>
<dbReference type="GO" id="GO:0006310">
    <property type="term" value="P:DNA recombination"/>
    <property type="evidence" value="ECO:0007669"/>
    <property type="project" value="UniProtKB-KW"/>
</dbReference>
<evidence type="ECO:0000256" key="2">
    <source>
        <dbReference type="SAM" id="MobiDB-lite"/>
    </source>
</evidence>
<keyword evidence="7" id="KW-1185">Reference proteome</keyword>
<dbReference type="SUPFAM" id="SSF52540">
    <property type="entry name" value="P-loop containing nucleoside triphosphate hydrolases"/>
    <property type="match status" value="2"/>
</dbReference>
<dbReference type="Pfam" id="PF14214">
    <property type="entry name" value="Helitron_like_N"/>
    <property type="match status" value="1"/>
</dbReference>
<accession>A0AAE1GVA6</accession>
<feature type="region of interest" description="Disordered" evidence="2">
    <location>
        <begin position="280"/>
        <end position="330"/>
    </location>
</feature>
<dbReference type="EMBL" id="JAHWGI010000107">
    <property type="protein sequence ID" value="KAK3909629.1"/>
    <property type="molecule type" value="Genomic_DNA"/>
</dbReference>
<feature type="domain" description="Helitron helicase-like" evidence="4">
    <location>
        <begin position="618"/>
        <end position="801"/>
    </location>
</feature>
<keyword evidence="1" id="KW-0547">Nucleotide-binding</keyword>